<dbReference type="Proteomes" id="UP001174136">
    <property type="component" value="Unassembled WGS sequence"/>
</dbReference>
<dbReference type="EMBL" id="JAOPHQ010000009">
    <property type="protein sequence ID" value="KAK0156420.1"/>
    <property type="molecule type" value="Genomic_DNA"/>
</dbReference>
<dbReference type="SUPFAM" id="SSF53098">
    <property type="entry name" value="Ribonuclease H-like"/>
    <property type="match status" value="1"/>
</dbReference>
<sequence length="803" mass="91138">MDLSGSFPDSIRSQSQIIIIIKSVPKLCGFSYGSYGDVNQKTVEHRMLVHLFGATSSPSCSSFALKRVAEDNKNSFPHAITDTVKRNFYVDECLKALPSDQEAIQLVTDLSTICHKGGFHLTKWWYVENDAFKFNIKVKEKPQTRRGMLSVVSSIYDPLGFLAPLTLPAKCLLQELCKQNHGWDQLIPEATSEKWLKWTSDLVKLADFKVDRCIKPINFGKPVHAQLHHFSDASDYGYGTVSYLRLTNKRGEVSLAFMMGRARVAPLKNITIPRMELTAAMLSVKVDKMLRAELQLLLENSVFWTDSQAVIRYIANEHTRFHTFIANRVSTIRDNTNVSQWKYVATKLNPADDASRAAVFNRFVDGKRWIQGPTFLLRPMSEWPNAHMKSHALNPDDPEVKLRKAVAWILKLKSVLQSLVKQRKEKESCVNRPYTRPQSKVTHSQQMGKKAISEQHITIDDLEMAEKCIIGFCQRQIFPEEMTRLEMAPSGVKRSILEDGILRVGGRLDRSAMPQQSKHPIILSKNMHISSLILRQIHENVGHNGRNHGLSQLHQKYWITGANAAVRKIISKCVVCRRIRGRPGEQKMAGLPVERLIPDNSPFTNVGLHYFGPIEVKKARSLVKRYGVIFTCMSSRAVHLEVAHSLDTDSCINAIRRFISRRGRVEHLRLDNGTNLVGAERELKKALLTLNQHQVQDSLLQHRVKWSFNPPAASHHGGVWERLIRMVRCILCSVLHQQTLDDEGLCTVFCEVEAILNSRPITTVSADRHDLEALTPNHILLLNTKPALPPGLFQKSDLYARRH</sequence>
<keyword evidence="4" id="KW-1185">Reference proteome</keyword>
<reference evidence="3" key="1">
    <citation type="journal article" date="2023" name="Front. Mar. Sci.">
        <title>A new Merluccius polli reference genome to investigate the effects of global change in West African waters.</title>
        <authorList>
            <person name="Mateo J.L."/>
            <person name="Blanco-Fernandez C."/>
            <person name="Garcia-Vazquez E."/>
            <person name="Machado-Schiaffino G."/>
        </authorList>
    </citation>
    <scope>NUCLEOTIDE SEQUENCE</scope>
    <source>
        <strain evidence="3">C29</strain>
        <tissue evidence="3">Fin</tissue>
    </source>
</reference>
<dbReference type="InterPro" id="IPR012337">
    <property type="entry name" value="RNaseH-like_sf"/>
</dbReference>
<dbReference type="PROSITE" id="PS50994">
    <property type="entry name" value="INTEGRASE"/>
    <property type="match status" value="1"/>
</dbReference>
<evidence type="ECO:0000256" key="1">
    <source>
        <dbReference type="SAM" id="MobiDB-lite"/>
    </source>
</evidence>
<gene>
    <name evidence="3" type="ORF">N1851_000291</name>
</gene>
<accession>A0AA47NDU2</accession>
<dbReference type="AlphaFoldDB" id="A0AA47NDU2"/>
<feature type="domain" description="Integrase catalytic" evidence="2">
    <location>
        <begin position="598"/>
        <end position="784"/>
    </location>
</feature>
<comment type="caution">
    <text evidence="3">The sequence shown here is derived from an EMBL/GenBank/DDBJ whole genome shotgun (WGS) entry which is preliminary data.</text>
</comment>
<protein>
    <recommendedName>
        <fullName evidence="2">Integrase catalytic domain-containing protein</fullName>
    </recommendedName>
</protein>
<proteinExistence type="predicted"/>
<evidence type="ECO:0000259" key="2">
    <source>
        <dbReference type="PROSITE" id="PS50994"/>
    </source>
</evidence>
<dbReference type="InterPro" id="IPR041588">
    <property type="entry name" value="Integrase_H2C2"/>
</dbReference>
<dbReference type="Pfam" id="PF05380">
    <property type="entry name" value="Peptidase_A17"/>
    <property type="match status" value="1"/>
</dbReference>
<evidence type="ECO:0000313" key="3">
    <source>
        <dbReference type="EMBL" id="KAK0156420.1"/>
    </source>
</evidence>
<dbReference type="Gene3D" id="3.30.420.10">
    <property type="entry name" value="Ribonuclease H-like superfamily/Ribonuclease H"/>
    <property type="match status" value="1"/>
</dbReference>
<feature type="region of interest" description="Disordered" evidence="1">
    <location>
        <begin position="428"/>
        <end position="448"/>
    </location>
</feature>
<dbReference type="PANTHER" id="PTHR47331">
    <property type="entry name" value="PHD-TYPE DOMAIN-CONTAINING PROTEIN"/>
    <property type="match status" value="1"/>
</dbReference>
<evidence type="ECO:0000313" key="4">
    <source>
        <dbReference type="Proteomes" id="UP001174136"/>
    </source>
</evidence>
<dbReference type="PANTHER" id="PTHR47331:SF1">
    <property type="entry name" value="GAG-LIKE PROTEIN"/>
    <property type="match status" value="1"/>
</dbReference>
<dbReference type="Pfam" id="PF17921">
    <property type="entry name" value="Integrase_H2C2"/>
    <property type="match status" value="1"/>
</dbReference>
<dbReference type="GO" id="GO:0003676">
    <property type="term" value="F:nucleic acid binding"/>
    <property type="evidence" value="ECO:0007669"/>
    <property type="project" value="InterPro"/>
</dbReference>
<name>A0AA47NDU2_MERPO</name>
<dbReference type="GO" id="GO:0015074">
    <property type="term" value="P:DNA integration"/>
    <property type="evidence" value="ECO:0007669"/>
    <property type="project" value="InterPro"/>
</dbReference>
<dbReference type="InterPro" id="IPR001584">
    <property type="entry name" value="Integrase_cat-core"/>
</dbReference>
<dbReference type="Gene3D" id="1.10.340.70">
    <property type="match status" value="1"/>
</dbReference>
<feature type="compositionally biased region" description="Polar residues" evidence="1">
    <location>
        <begin position="436"/>
        <end position="447"/>
    </location>
</feature>
<dbReference type="InterPro" id="IPR036397">
    <property type="entry name" value="RNaseH_sf"/>
</dbReference>
<dbReference type="InterPro" id="IPR008042">
    <property type="entry name" value="Retrotrans_Pao"/>
</dbReference>
<organism evidence="3 4">
    <name type="scientific">Merluccius polli</name>
    <name type="common">Benguela hake</name>
    <name type="synonym">Merluccius cadenati</name>
    <dbReference type="NCBI Taxonomy" id="89951"/>
    <lineage>
        <taxon>Eukaryota</taxon>
        <taxon>Metazoa</taxon>
        <taxon>Chordata</taxon>
        <taxon>Craniata</taxon>
        <taxon>Vertebrata</taxon>
        <taxon>Euteleostomi</taxon>
        <taxon>Actinopterygii</taxon>
        <taxon>Neopterygii</taxon>
        <taxon>Teleostei</taxon>
        <taxon>Neoteleostei</taxon>
        <taxon>Acanthomorphata</taxon>
        <taxon>Zeiogadaria</taxon>
        <taxon>Gadariae</taxon>
        <taxon>Gadiformes</taxon>
        <taxon>Gadoidei</taxon>
        <taxon>Merlucciidae</taxon>
        <taxon>Merluccius</taxon>
    </lineage>
</organism>